<accession>A0ACD4ZBA1</accession>
<gene>
    <name evidence="1" type="ORF">OG835_00070</name>
</gene>
<name>A0ACD4ZBA1_9ACTN</name>
<organism evidence="1 2">
    <name type="scientific">Streptomyces scopuliridis</name>
    <dbReference type="NCBI Taxonomy" id="452529"/>
    <lineage>
        <taxon>Bacteria</taxon>
        <taxon>Bacillati</taxon>
        <taxon>Actinomycetota</taxon>
        <taxon>Actinomycetes</taxon>
        <taxon>Kitasatosporales</taxon>
        <taxon>Streptomycetaceae</taxon>
        <taxon>Streptomyces</taxon>
    </lineage>
</organism>
<evidence type="ECO:0000313" key="1">
    <source>
        <dbReference type="EMBL" id="WSB95597.1"/>
    </source>
</evidence>
<proteinExistence type="predicted"/>
<sequence length="367" mass="39537">MTGPNSDAGPSPTSHSEPVAATEPLSVLVVVPPWFPVPPVGYGGVEAVADSLVRGLVSRGHRVEVVAGGGSTLPVPVHTAYSEPLPLRINDSIVDIRHAMLVEDVLAGSHFDVVHDHTLMGPWLAAKRDGVSVTTVHNWIGRQDYLAYTERASRLSPVVGVSRTHVQSLPTVQWAGFVHNGIRTQALPFADRSAREDWVLYLGRSVEIKGVHLAIDAARAAGRRIVLAVKCNEPEEKRYFSEWIEPRLGPDVEWLGEVDFATKGELLARASCLLNPVDWNEPFGLVMAEAQACGTPVVALDRGACAEVVEHGVTGLICQTTDELPSALSAVEELSSQACRDRAVSAFDESVMAAGYEQLYHRLAAAR</sequence>
<keyword evidence="2" id="KW-1185">Reference proteome</keyword>
<dbReference type="EC" id="2.4.-.-" evidence="1"/>
<protein>
    <submittedName>
        <fullName evidence="1">Glycosyltransferase</fullName>
        <ecNumber evidence="1">2.4.-.-</ecNumber>
    </submittedName>
</protein>
<evidence type="ECO:0000313" key="2">
    <source>
        <dbReference type="Proteomes" id="UP001348369"/>
    </source>
</evidence>
<dbReference type="EMBL" id="CP109109">
    <property type="protein sequence ID" value="WSB95597.1"/>
    <property type="molecule type" value="Genomic_DNA"/>
</dbReference>
<keyword evidence="1" id="KW-0328">Glycosyltransferase</keyword>
<reference evidence="1" key="1">
    <citation type="submission" date="2022-10" db="EMBL/GenBank/DDBJ databases">
        <title>The complete genomes of actinobacterial strains from the NBC collection.</title>
        <authorList>
            <person name="Joergensen T.S."/>
            <person name="Alvarez Arevalo M."/>
            <person name="Sterndorff E.B."/>
            <person name="Faurdal D."/>
            <person name="Vuksanovic O."/>
            <person name="Mourched A.-S."/>
            <person name="Charusanti P."/>
            <person name="Shaw S."/>
            <person name="Blin K."/>
            <person name="Weber T."/>
        </authorList>
    </citation>
    <scope>NUCLEOTIDE SEQUENCE</scope>
    <source>
        <strain evidence="1">NBC 01771</strain>
    </source>
</reference>
<keyword evidence="1" id="KW-0808">Transferase</keyword>
<dbReference type="Proteomes" id="UP001348369">
    <property type="component" value="Chromosome"/>
</dbReference>